<evidence type="ECO:0000313" key="2">
    <source>
        <dbReference type="EMBL" id="CAG8645368.1"/>
    </source>
</evidence>
<dbReference type="SUPFAM" id="SSF52047">
    <property type="entry name" value="RNI-like"/>
    <property type="match status" value="1"/>
</dbReference>
<organism evidence="2 3">
    <name type="scientific">Cetraspora pellucida</name>
    <dbReference type="NCBI Taxonomy" id="1433469"/>
    <lineage>
        <taxon>Eukaryota</taxon>
        <taxon>Fungi</taxon>
        <taxon>Fungi incertae sedis</taxon>
        <taxon>Mucoromycota</taxon>
        <taxon>Glomeromycotina</taxon>
        <taxon>Glomeromycetes</taxon>
        <taxon>Diversisporales</taxon>
        <taxon>Gigasporaceae</taxon>
        <taxon>Cetraspora</taxon>
    </lineage>
</organism>
<dbReference type="Proteomes" id="UP000789759">
    <property type="component" value="Unassembled WGS sequence"/>
</dbReference>
<accession>A0A9N9DNV3</accession>
<gene>
    <name evidence="2" type="ORF">CPELLU_LOCUS9064</name>
</gene>
<dbReference type="InterPro" id="IPR052201">
    <property type="entry name" value="LRR-containing_regulator"/>
</dbReference>
<keyword evidence="1" id="KW-0677">Repeat</keyword>
<dbReference type="Pfam" id="PF13516">
    <property type="entry name" value="LRR_6"/>
    <property type="match status" value="3"/>
</dbReference>
<keyword evidence="3" id="KW-1185">Reference proteome</keyword>
<dbReference type="OrthoDB" id="120976at2759"/>
<comment type="caution">
    <text evidence="2">The sequence shown here is derived from an EMBL/GenBank/DDBJ whole genome shotgun (WGS) entry which is preliminary data.</text>
</comment>
<sequence length="138" mass="15547">MALGELRICGTKITLLATIFNKCTNLTTLTLSSNALGPEGGRTIAEALYNNKTLTHLHIWSNQIDSNVDLSKNHIGFEAGKDLAEALHKNTNLTSLFLSGNDIDSITFHRIRDLLKKNEERLIFQGLNNNNFFYKYDY</sequence>
<proteinExistence type="predicted"/>
<dbReference type="PANTHER" id="PTHR24111">
    <property type="entry name" value="LEUCINE-RICH REPEAT-CONTAINING PROTEIN 34"/>
    <property type="match status" value="1"/>
</dbReference>
<name>A0A9N9DNV3_9GLOM</name>
<dbReference type="EMBL" id="CAJVQA010006728">
    <property type="protein sequence ID" value="CAG8645368.1"/>
    <property type="molecule type" value="Genomic_DNA"/>
</dbReference>
<evidence type="ECO:0000256" key="1">
    <source>
        <dbReference type="ARBA" id="ARBA00022737"/>
    </source>
</evidence>
<dbReference type="Gene3D" id="3.80.10.10">
    <property type="entry name" value="Ribonuclease Inhibitor"/>
    <property type="match status" value="2"/>
</dbReference>
<dbReference type="PANTHER" id="PTHR24111:SF0">
    <property type="entry name" value="LEUCINE-RICH REPEAT-CONTAINING PROTEIN"/>
    <property type="match status" value="1"/>
</dbReference>
<dbReference type="InterPro" id="IPR032675">
    <property type="entry name" value="LRR_dom_sf"/>
</dbReference>
<dbReference type="InterPro" id="IPR001611">
    <property type="entry name" value="Leu-rich_rpt"/>
</dbReference>
<reference evidence="2" key="1">
    <citation type="submission" date="2021-06" db="EMBL/GenBank/DDBJ databases">
        <authorList>
            <person name="Kallberg Y."/>
            <person name="Tangrot J."/>
            <person name="Rosling A."/>
        </authorList>
    </citation>
    <scope>NUCLEOTIDE SEQUENCE</scope>
    <source>
        <strain evidence="2">FL966</strain>
    </source>
</reference>
<dbReference type="AlphaFoldDB" id="A0A9N9DNV3"/>
<evidence type="ECO:0000313" key="3">
    <source>
        <dbReference type="Proteomes" id="UP000789759"/>
    </source>
</evidence>
<protein>
    <submittedName>
        <fullName evidence="2">20381_t:CDS:1</fullName>
    </submittedName>
</protein>